<keyword evidence="7 8" id="KW-0472">Membrane</keyword>
<dbReference type="PROSITE" id="PS00216">
    <property type="entry name" value="SUGAR_TRANSPORT_1"/>
    <property type="match status" value="1"/>
</dbReference>
<dbReference type="GO" id="GO:0015293">
    <property type="term" value="F:symporter activity"/>
    <property type="evidence" value="ECO:0007669"/>
    <property type="project" value="UniProtKB-KW"/>
</dbReference>
<sequence>MSPELKPAPLGETVQHKAVPTRNIVAAVIGNALEWYDFLVFAFMTPIIAKLFFPTDPTLPGSELNAILMTTAIFGVGFFMRPVGGIILGLYGDKKGRKAAMVMVTSLMAVSIALITVAPTYHAAGILAPIFILIARLLQGFSAGGEFGTSTALLIEMAPNGKRGFYGSWQMAGQMLALLIGAACGTLITEFFTQEQIADWAWRLPFALGLVIVPIAIYIRRNIDETEVFKQMQEEDRQAAARGEVQRLSLVQMIKSHTRETMIGVGLVVTATVSIYITFTYLVTYSTQILKLPMKETFMVQMAGAALMVLMTPFMGAWSDRVGRRPLVIGSLIGYLIVLYPLYYWLSDAPSIGRLLTVQIVVCFFVSAFFGVFSTVMAELFPARVRSVGLSLAYNVAVMIFGGFAQFIVTWLIKTTGSPMAPAYYVMFGVALGLIASFFMRDRAHDNLDH</sequence>
<dbReference type="SUPFAM" id="SSF103473">
    <property type="entry name" value="MFS general substrate transporter"/>
    <property type="match status" value="1"/>
</dbReference>
<dbReference type="Pfam" id="PF00083">
    <property type="entry name" value="Sugar_tr"/>
    <property type="match status" value="1"/>
</dbReference>
<dbReference type="InterPro" id="IPR020846">
    <property type="entry name" value="MFS_dom"/>
</dbReference>
<evidence type="ECO:0000256" key="4">
    <source>
        <dbReference type="ARBA" id="ARBA00022692"/>
    </source>
</evidence>
<protein>
    <submittedName>
        <fullName evidence="10">Major facilitator transporter</fullName>
    </submittedName>
</protein>
<evidence type="ECO:0000256" key="6">
    <source>
        <dbReference type="ARBA" id="ARBA00022989"/>
    </source>
</evidence>
<keyword evidence="5" id="KW-0769">Symport</keyword>
<feature type="transmembrane region" description="Helical" evidence="8">
    <location>
        <begin position="35"/>
        <end position="53"/>
    </location>
</feature>
<comment type="caution">
    <text evidence="10">The sequence shown here is derived from an EMBL/GenBank/DDBJ whole genome shotgun (WGS) entry which is preliminary data.</text>
</comment>
<dbReference type="InterPro" id="IPR036259">
    <property type="entry name" value="MFS_trans_sf"/>
</dbReference>
<feature type="transmembrane region" description="Helical" evidence="8">
    <location>
        <begin position="327"/>
        <end position="346"/>
    </location>
</feature>
<reference evidence="10 11" key="1">
    <citation type="submission" date="2015-07" db="EMBL/GenBank/DDBJ databases">
        <title>Draft genome of Achromobacter spanius.</title>
        <authorList>
            <person name="Wang X."/>
        </authorList>
    </citation>
    <scope>NUCLEOTIDE SEQUENCE [LARGE SCALE GENOMIC DNA]</scope>
    <source>
        <strain evidence="10 11">CGMCC9173</strain>
    </source>
</reference>
<dbReference type="PANTHER" id="PTHR43528:SF8">
    <property type="entry name" value="BLR0239 PROTEIN"/>
    <property type="match status" value="1"/>
</dbReference>
<dbReference type="InterPro" id="IPR051084">
    <property type="entry name" value="H+-coupled_symporters"/>
</dbReference>
<organism evidence="10 11">
    <name type="scientific">Achromobacter spanius</name>
    <dbReference type="NCBI Taxonomy" id="217203"/>
    <lineage>
        <taxon>Bacteria</taxon>
        <taxon>Pseudomonadati</taxon>
        <taxon>Pseudomonadota</taxon>
        <taxon>Betaproteobacteria</taxon>
        <taxon>Burkholderiales</taxon>
        <taxon>Alcaligenaceae</taxon>
        <taxon>Achromobacter</taxon>
    </lineage>
</organism>
<evidence type="ECO:0000259" key="9">
    <source>
        <dbReference type="PROSITE" id="PS50850"/>
    </source>
</evidence>
<dbReference type="GO" id="GO:0005886">
    <property type="term" value="C:plasma membrane"/>
    <property type="evidence" value="ECO:0007669"/>
    <property type="project" value="UniProtKB-SubCell"/>
</dbReference>
<evidence type="ECO:0000313" key="10">
    <source>
        <dbReference type="EMBL" id="KNE26908.1"/>
    </source>
</evidence>
<dbReference type="PANTHER" id="PTHR43528">
    <property type="entry name" value="ALPHA-KETOGLUTARATE PERMEASE"/>
    <property type="match status" value="1"/>
</dbReference>
<keyword evidence="6 8" id="KW-1133">Transmembrane helix</keyword>
<feature type="transmembrane region" description="Helical" evidence="8">
    <location>
        <begin position="298"/>
        <end position="315"/>
    </location>
</feature>
<evidence type="ECO:0000256" key="2">
    <source>
        <dbReference type="ARBA" id="ARBA00022448"/>
    </source>
</evidence>
<feature type="transmembrane region" description="Helical" evidence="8">
    <location>
        <begin position="65"/>
        <end position="92"/>
    </location>
</feature>
<evidence type="ECO:0000256" key="7">
    <source>
        <dbReference type="ARBA" id="ARBA00023136"/>
    </source>
</evidence>
<evidence type="ECO:0000256" key="1">
    <source>
        <dbReference type="ARBA" id="ARBA00004651"/>
    </source>
</evidence>
<accession>A0AAW3I2A8</accession>
<evidence type="ECO:0000256" key="3">
    <source>
        <dbReference type="ARBA" id="ARBA00022475"/>
    </source>
</evidence>
<dbReference type="Proteomes" id="UP000037511">
    <property type="component" value="Unassembled WGS sequence"/>
</dbReference>
<keyword evidence="2" id="KW-0813">Transport</keyword>
<feature type="transmembrane region" description="Helical" evidence="8">
    <location>
        <begin position="262"/>
        <end position="283"/>
    </location>
</feature>
<evidence type="ECO:0000313" key="11">
    <source>
        <dbReference type="Proteomes" id="UP000037511"/>
    </source>
</evidence>
<dbReference type="InterPro" id="IPR005829">
    <property type="entry name" value="Sugar_transporter_CS"/>
</dbReference>
<dbReference type="FunFam" id="1.20.1250.20:FF:000001">
    <property type="entry name" value="Dicarboxylate MFS transporter"/>
    <property type="match status" value="1"/>
</dbReference>
<dbReference type="EMBL" id="LGVG01000017">
    <property type="protein sequence ID" value="KNE26908.1"/>
    <property type="molecule type" value="Genomic_DNA"/>
</dbReference>
<dbReference type="Gene3D" id="1.20.1250.20">
    <property type="entry name" value="MFS general substrate transporter like domains"/>
    <property type="match status" value="2"/>
</dbReference>
<evidence type="ECO:0000256" key="8">
    <source>
        <dbReference type="SAM" id="Phobius"/>
    </source>
</evidence>
<comment type="subcellular location">
    <subcellularLocation>
        <location evidence="1">Cell membrane</location>
        <topology evidence="1">Multi-pass membrane protein</topology>
    </subcellularLocation>
</comment>
<feature type="transmembrane region" description="Helical" evidence="8">
    <location>
        <begin position="165"/>
        <end position="188"/>
    </location>
</feature>
<dbReference type="PROSITE" id="PS50850">
    <property type="entry name" value="MFS"/>
    <property type="match status" value="1"/>
</dbReference>
<gene>
    <name evidence="10" type="ORF">AFM18_14705</name>
</gene>
<feature type="transmembrane region" description="Helical" evidence="8">
    <location>
        <begin position="392"/>
        <end position="413"/>
    </location>
</feature>
<feature type="transmembrane region" description="Helical" evidence="8">
    <location>
        <begin position="358"/>
        <end position="380"/>
    </location>
</feature>
<dbReference type="InterPro" id="IPR005828">
    <property type="entry name" value="MFS_sugar_transport-like"/>
</dbReference>
<dbReference type="AlphaFoldDB" id="A0AAW3I2A8"/>
<name>A0AAW3I2A8_9BURK</name>
<proteinExistence type="predicted"/>
<evidence type="ECO:0000256" key="5">
    <source>
        <dbReference type="ARBA" id="ARBA00022847"/>
    </source>
</evidence>
<keyword evidence="3" id="KW-1003">Cell membrane</keyword>
<feature type="domain" description="Major facilitator superfamily (MFS) profile" evidence="9">
    <location>
        <begin position="23"/>
        <end position="445"/>
    </location>
</feature>
<dbReference type="PROSITE" id="PS00217">
    <property type="entry name" value="SUGAR_TRANSPORT_2"/>
    <property type="match status" value="1"/>
</dbReference>
<keyword evidence="4 8" id="KW-0812">Transmembrane</keyword>
<feature type="transmembrane region" description="Helical" evidence="8">
    <location>
        <begin position="419"/>
        <end position="440"/>
    </location>
</feature>